<dbReference type="Proteomes" id="UP000218744">
    <property type="component" value="Unassembled WGS sequence"/>
</dbReference>
<evidence type="ECO:0000313" key="2">
    <source>
        <dbReference type="EMBL" id="PCS12655.1"/>
    </source>
</evidence>
<sequence length="64" mass="7406">MEMNLLERYRYPIIGGIVGLIIAICIFTIGFWKMILLFLLIGLGIFVGFYLQRTGIIEQLLKKK</sequence>
<name>A0A2A5SGT9_LACLH</name>
<keyword evidence="1" id="KW-1133">Transmembrane helix</keyword>
<protein>
    <submittedName>
        <fullName evidence="2">Membrane protein</fullName>
    </submittedName>
</protein>
<reference evidence="2 3" key="1">
    <citation type="submission" date="2014-12" db="EMBL/GenBank/DDBJ databases">
        <title>Draft genome sequences of 10 type strains of Lactococcus.</title>
        <authorList>
            <person name="Sun Z."/>
            <person name="Zhong Z."/>
            <person name="Liu W."/>
            <person name="Zhang W."/>
            <person name="Zhang H."/>
        </authorList>
    </citation>
    <scope>NUCLEOTIDE SEQUENCE [LARGE SCALE GENOMIC DNA]</scope>
    <source>
        <strain evidence="2 3">DSM 20450</strain>
    </source>
</reference>
<gene>
    <name evidence="2" type="ORF">RU90_GL000178</name>
</gene>
<proteinExistence type="predicted"/>
<dbReference type="EMBL" id="JXKA01000010">
    <property type="protein sequence ID" value="PCS12655.1"/>
    <property type="molecule type" value="Genomic_DNA"/>
</dbReference>
<comment type="caution">
    <text evidence="2">The sequence shown here is derived from an EMBL/GenBank/DDBJ whole genome shotgun (WGS) entry which is preliminary data.</text>
</comment>
<feature type="transmembrane region" description="Helical" evidence="1">
    <location>
        <begin position="12"/>
        <end position="29"/>
    </location>
</feature>
<dbReference type="Pfam" id="PF10031">
    <property type="entry name" value="DUF2273"/>
    <property type="match status" value="1"/>
</dbReference>
<dbReference type="InterPro" id="IPR018730">
    <property type="entry name" value="DUF2273"/>
</dbReference>
<evidence type="ECO:0000313" key="3">
    <source>
        <dbReference type="Proteomes" id="UP000218744"/>
    </source>
</evidence>
<organism evidence="2 3">
    <name type="scientific">Lactococcus lactis subsp. hordniae</name>
    <dbReference type="NCBI Taxonomy" id="203404"/>
    <lineage>
        <taxon>Bacteria</taxon>
        <taxon>Bacillati</taxon>
        <taxon>Bacillota</taxon>
        <taxon>Bacilli</taxon>
        <taxon>Lactobacillales</taxon>
        <taxon>Streptococcaceae</taxon>
        <taxon>Lactococcus</taxon>
    </lineage>
</organism>
<keyword evidence="1" id="KW-0472">Membrane</keyword>
<feature type="transmembrane region" description="Helical" evidence="1">
    <location>
        <begin position="35"/>
        <end position="52"/>
    </location>
</feature>
<evidence type="ECO:0000256" key="1">
    <source>
        <dbReference type="SAM" id="Phobius"/>
    </source>
</evidence>
<keyword evidence="1" id="KW-0812">Transmembrane</keyword>
<dbReference type="AlphaFoldDB" id="A0A2A5SGT9"/>
<accession>A0A2A5SGT9</accession>